<keyword evidence="6 9" id="KW-0508">mRNA splicing</keyword>
<evidence type="ECO:0000313" key="11">
    <source>
        <dbReference type="EMBL" id="EGR27754.1"/>
    </source>
</evidence>
<name>G0R454_ICHMU</name>
<feature type="domain" description="Sm" evidence="10">
    <location>
        <begin position="10"/>
        <end position="86"/>
    </location>
</feature>
<protein>
    <recommendedName>
        <fullName evidence="9">U6 snRNA-associated Sm-like protein LSm8</fullName>
    </recommendedName>
</protein>
<dbReference type="InterPro" id="IPR044642">
    <property type="entry name" value="PTHR15588"/>
</dbReference>
<dbReference type="RefSeq" id="XP_004025206.1">
    <property type="nucleotide sequence ID" value="XM_004025157.1"/>
</dbReference>
<gene>
    <name evidence="9" type="primary">LSM8</name>
    <name evidence="11" type="ORF">IMG5_189840</name>
</gene>
<keyword evidence="12" id="KW-1185">Reference proteome</keyword>
<dbReference type="PANTHER" id="PTHR15588:SF9">
    <property type="entry name" value="U6 SNRNA-ASSOCIATED SM-LIKE PROTEIN LSM8"/>
    <property type="match status" value="1"/>
</dbReference>
<keyword evidence="5 9" id="KW-0694">RNA-binding</keyword>
<evidence type="ECO:0000256" key="8">
    <source>
        <dbReference type="ARBA" id="ARBA00023274"/>
    </source>
</evidence>
<dbReference type="InterPro" id="IPR034103">
    <property type="entry name" value="Lsm8"/>
</dbReference>
<evidence type="ECO:0000256" key="3">
    <source>
        <dbReference type="ARBA" id="ARBA00022664"/>
    </source>
</evidence>
<dbReference type="InterPro" id="IPR010920">
    <property type="entry name" value="LSM_dom_sf"/>
</dbReference>
<sequence length="106" mass="11978">MEEKKNNQMKILNPLEKLLFKKVQIVTSDGRILVGILKGLDQALNSVLSECTERVYSLEQGVQFNKIGLYVLRGDNVCLIGELDEDIEQNIAYENVKCAPLRPITN</sequence>
<comment type="subcellular location">
    <subcellularLocation>
        <location evidence="1 9">Nucleus</location>
    </subcellularLocation>
</comment>
<comment type="function">
    <text evidence="9">Plays role in pre-mRNA splicing as component of the U4/U6-U5 tri-snRNP complex that is involved in spliceosome assembly, and as component of the precatalytic spliceosome (spliceosome B complex). The heptameric LSM2-8 complex binds specifically to the 3'-terminal U-tract of U6 snRNA.</text>
</comment>
<dbReference type="Pfam" id="PF01423">
    <property type="entry name" value="LSM"/>
    <property type="match status" value="1"/>
</dbReference>
<dbReference type="GeneID" id="14903823"/>
<keyword evidence="8 9" id="KW-0687">Ribonucleoprotein</keyword>
<dbReference type="InterPro" id="IPR001163">
    <property type="entry name" value="Sm_dom_euk/arc"/>
</dbReference>
<evidence type="ECO:0000256" key="9">
    <source>
        <dbReference type="RuleBase" id="RU365048"/>
    </source>
</evidence>
<dbReference type="AlphaFoldDB" id="G0R454"/>
<dbReference type="PANTHER" id="PTHR15588">
    <property type="entry name" value="LSM1"/>
    <property type="match status" value="1"/>
</dbReference>
<dbReference type="eggNOG" id="KOG1784">
    <property type="taxonomic scope" value="Eukaryota"/>
</dbReference>
<dbReference type="Proteomes" id="UP000008983">
    <property type="component" value="Unassembled WGS sequence"/>
</dbReference>
<evidence type="ECO:0000256" key="2">
    <source>
        <dbReference type="ARBA" id="ARBA00006850"/>
    </source>
</evidence>
<evidence type="ECO:0000259" key="10">
    <source>
        <dbReference type="PROSITE" id="PS52002"/>
    </source>
</evidence>
<proteinExistence type="inferred from homology"/>
<dbReference type="SUPFAM" id="SSF50182">
    <property type="entry name" value="Sm-like ribonucleoproteins"/>
    <property type="match status" value="1"/>
</dbReference>
<evidence type="ECO:0000313" key="12">
    <source>
        <dbReference type="Proteomes" id="UP000008983"/>
    </source>
</evidence>
<dbReference type="FunCoup" id="G0R454">
    <property type="interactions" value="381"/>
</dbReference>
<evidence type="ECO:0000256" key="1">
    <source>
        <dbReference type="ARBA" id="ARBA00004123"/>
    </source>
</evidence>
<dbReference type="InParanoid" id="G0R454"/>
<accession>G0R454</accession>
<reference evidence="11 12" key="1">
    <citation type="submission" date="2011-07" db="EMBL/GenBank/DDBJ databases">
        <authorList>
            <person name="Coyne R."/>
            <person name="Brami D."/>
            <person name="Johnson J."/>
            <person name="Hostetler J."/>
            <person name="Hannick L."/>
            <person name="Clark T."/>
            <person name="Cassidy-Hanley D."/>
            <person name="Inman J."/>
        </authorList>
    </citation>
    <scope>NUCLEOTIDE SEQUENCE [LARGE SCALE GENOMIC DNA]</scope>
    <source>
        <strain evidence="11 12">G5</strain>
    </source>
</reference>
<evidence type="ECO:0000256" key="7">
    <source>
        <dbReference type="ARBA" id="ARBA00023242"/>
    </source>
</evidence>
<dbReference type="GO" id="GO:0003729">
    <property type="term" value="F:mRNA binding"/>
    <property type="evidence" value="ECO:0007669"/>
    <property type="project" value="TreeGrafter"/>
</dbReference>
<dbReference type="GO" id="GO:0071011">
    <property type="term" value="C:precatalytic spliceosome"/>
    <property type="evidence" value="ECO:0007669"/>
    <property type="project" value="TreeGrafter"/>
</dbReference>
<dbReference type="EMBL" id="GL984326">
    <property type="protein sequence ID" value="EGR27754.1"/>
    <property type="molecule type" value="Genomic_DNA"/>
</dbReference>
<dbReference type="GO" id="GO:0000398">
    <property type="term" value="P:mRNA splicing, via spliceosome"/>
    <property type="evidence" value="ECO:0007669"/>
    <property type="project" value="UniProtKB-UniRule"/>
</dbReference>
<evidence type="ECO:0000256" key="4">
    <source>
        <dbReference type="ARBA" id="ARBA00022728"/>
    </source>
</evidence>
<keyword evidence="3 9" id="KW-0507">mRNA processing</keyword>
<keyword evidence="4 9" id="KW-0747">Spliceosome</keyword>
<dbReference type="OMA" id="AACDQTT"/>
<keyword evidence="7 9" id="KW-0539">Nucleus</keyword>
<evidence type="ECO:0000256" key="6">
    <source>
        <dbReference type="ARBA" id="ARBA00023187"/>
    </source>
</evidence>
<dbReference type="SMART" id="SM00651">
    <property type="entry name" value="Sm"/>
    <property type="match status" value="1"/>
</dbReference>
<dbReference type="CDD" id="cd01727">
    <property type="entry name" value="LSm8"/>
    <property type="match status" value="1"/>
</dbReference>
<evidence type="ECO:0000256" key="5">
    <source>
        <dbReference type="ARBA" id="ARBA00022884"/>
    </source>
</evidence>
<dbReference type="GO" id="GO:0005688">
    <property type="term" value="C:U6 snRNP"/>
    <property type="evidence" value="ECO:0007669"/>
    <property type="project" value="UniProtKB-UniRule"/>
</dbReference>
<dbReference type="InterPro" id="IPR047575">
    <property type="entry name" value="Sm"/>
</dbReference>
<dbReference type="PROSITE" id="PS52002">
    <property type="entry name" value="SM"/>
    <property type="match status" value="1"/>
</dbReference>
<dbReference type="STRING" id="857967.G0R454"/>
<dbReference type="FunFam" id="2.30.30.100:FF:000027">
    <property type="entry name" value="U6 snRNA-associated Sm-like protein LSm8"/>
    <property type="match status" value="1"/>
</dbReference>
<dbReference type="Gene3D" id="2.30.30.100">
    <property type="match status" value="1"/>
</dbReference>
<comment type="similarity">
    <text evidence="2 9">Belongs to the snRNP Sm proteins family.</text>
</comment>
<comment type="subunit">
    <text evidence="9">LSm subunits form a heteromer with a doughnut shape.</text>
</comment>
<organism evidence="11 12">
    <name type="scientific">Ichthyophthirius multifiliis</name>
    <name type="common">White spot disease agent</name>
    <name type="synonym">Ich</name>
    <dbReference type="NCBI Taxonomy" id="5932"/>
    <lineage>
        <taxon>Eukaryota</taxon>
        <taxon>Sar</taxon>
        <taxon>Alveolata</taxon>
        <taxon>Ciliophora</taxon>
        <taxon>Intramacronucleata</taxon>
        <taxon>Oligohymenophorea</taxon>
        <taxon>Hymenostomatida</taxon>
        <taxon>Ophryoglenina</taxon>
        <taxon>Ichthyophthirius</taxon>
    </lineage>
</organism>
<dbReference type="OrthoDB" id="10263346at2759"/>
<dbReference type="GO" id="GO:0046540">
    <property type="term" value="C:U4/U6 x U5 tri-snRNP complex"/>
    <property type="evidence" value="ECO:0007669"/>
    <property type="project" value="UniProtKB-UniRule"/>
</dbReference>